<feature type="domain" description="Cytochrome c" evidence="3">
    <location>
        <begin position="22"/>
        <end position="106"/>
    </location>
</feature>
<dbReference type="SMART" id="SM01065">
    <property type="entry name" value="CBM_2"/>
    <property type="match status" value="4"/>
</dbReference>
<dbReference type="PANTHER" id="PTHR35889:SF3">
    <property type="entry name" value="F-BOX DOMAIN-CONTAINING PROTEIN"/>
    <property type="match status" value="1"/>
</dbReference>
<evidence type="ECO:0000259" key="3">
    <source>
        <dbReference type="PROSITE" id="PS51007"/>
    </source>
</evidence>
<name>A0A381R0N9_9ZZZZ</name>
<dbReference type="AlphaFoldDB" id="A0A381R0N9"/>
<dbReference type="InterPro" id="IPR011429">
    <property type="entry name" value="Cyt_c_Planctomycete-type"/>
</dbReference>
<dbReference type="GO" id="GO:0046872">
    <property type="term" value="F:metal ion binding"/>
    <property type="evidence" value="ECO:0007669"/>
    <property type="project" value="UniProtKB-KW"/>
</dbReference>
<dbReference type="GO" id="GO:2001070">
    <property type="term" value="F:starch binding"/>
    <property type="evidence" value="ECO:0007669"/>
    <property type="project" value="InterPro"/>
</dbReference>
<dbReference type="NCBIfam" id="TIGR04183">
    <property type="entry name" value="Por_Secre_tail"/>
    <property type="match status" value="1"/>
</dbReference>
<dbReference type="GO" id="GO:0020037">
    <property type="term" value="F:heme binding"/>
    <property type="evidence" value="ECO:0007669"/>
    <property type="project" value="InterPro"/>
</dbReference>
<dbReference type="SUPFAM" id="SSF49452">
    <property type="entry name" value="Starch-binding domain-like"/>
    <property type="match status" value="2"/>
</dbReference>
<accession>A0A381R0N9</accession>
<protein>
    <recommendedName>
        <fullName evidence="3">Cytochrome c domain-containing protein</fullName>
    </recommendedName>
</protein>
<organism evidence="4">
    <name type="scientific">marine metagenome</name>
    <dbReference type="NCBI Taxonomy" id="408172"/>
    <lineage>
        <taxon>unclassified sequences</taxon>
        <taxon>metagenomes</taxon>
        <taxon>ecological metagenomes</taxon>
    </lineage>
</organism>
<gene>
    <name evidence="4" type="ORF">METZ01_LOCUS37648</name>
</gene>
<dbReference type="Gene3D" id="2.60.40.10">
    <property type="entry name" value="Immunoglobulins"/>
    <property type="match status" value="4"/>
</dbReference>
<dbReference type="InterPro" id="IPR026444">
    <property type="entry name" value="Secre_tail"/>
</dbReference>
<dbReference type="InterPro" id="IPR009056">
    <property type="entry name" value="Cyt_c-like_dom"/>
</dbReference>
<evidence type="ECO:0000256" key="1">
    <source>
        <dbReference type="ARBA" id="ARBA00022723"/>
    </source>
</evidence>
<dbReference type="GO" id="GO:0009055">
    <property type="term" value="F:electron transfer activity"/>
    <property type="evidence" value="ECO:0007669"/>
    <property type="project" value="InterPro"/>
</dbReference>
<dbReference type="PROSITE" id="PS51007">
    <property type="entry name" value="CYTC"/>
    <property type="match status" value="1"/>
</dbReference>
<reference evidence="4" key="1">
    <citation type="submission" date="2018-05" db="EMBL/GenBank/DDBJ databases">
        <authorList>
            <person name="Lanie J.A."/>
            <person name="Ng W.-L."/>
            <person name="Kazmierczak K.M."/>
            <person name="Andrzejewski T.M."/>
            <person name="Davidsen T.M."/>
            <person name="Wayne K.J."/>
            <person name="Tettelin H."/>
            <person name="Glass J.I."/>
            <person name="Rusch D."/>
            <person name="Podicherti R."/>
            <person name="Tsui H.-C.T."/>
            <person name="Winkler M.E."/>
        </authorList>
    </citation>
    <scope>NUCLEOTIDE SEQUENCE</scope>
</reference>
<dbReference type="Gene3D" id="2.60.120.260">
    <property type="entry name" value="Galactose-binding domain-like"/>
    <property type="match status" value="1"/>
</dbReference>
<dbReference type="InterPro" id="IPR013784">
    <property type="entry name" value="Carb-bd-like_fold"/>
</dbReference>
<evidence type="ECO:0000313" key="4">
    <source>
        <dbReference type="EMBL" id="SUZ84794.1"/>
    </source>
</evidence>
<dbReference type="InterPro" id="IPR002044">
    <property type="entry name" value="CBM20"/>
</dbReference>
<sequence>MKKIGKIIVLFLSIPFINAQVDYETQIQTIFNNSCTSCHIYGHNSGLNLTTYSATMIGGTSGAAVVAGDHANSLLWTRVNNGSMPPNGNLEPDLVDLIAQWIDEGALQVPQDADVTINLNMSTAGAVTDSTHNLVIRGSFNGWAGNDMSLNSQGGDYYSYTGALDTGSYEFKFVAVDLTTGTDIWESTDNRVLNVSANDTTITCYWENGDQPPYTATDSIDIWFRVNTAGIPGYDPATTPMKVAGSFEGWSGTELTREGDTDFWSGHFTRDPATTHVLTYKFKAGETWENDPNRLLTVSSDTTVAWKYFNDIAPTPSELVSVTFRANMSTTAVTDSTHDVQIRGSFNGWQNCTECSAINVGGDYWEFTVELWTGTYDFKICPVDDLGNEAWESTPNRVLTIGLEDMETELLFYNHGTTPPYTPTDSIDVWFRVNTFNIPGYDPAVSPMRVAGSFNGWGDAPVNLAQEGNSEFWSGHFTFAPGEAHNVEYKFRAGDDWESIDNRGTTLSSDTTLSWKWYNDYPPGGGGFLTKTVLFQVDMTEWLNEEGLNGMPVFSVANGDGMFLRGDFNGWADDTTLYPPESPGTELVRTPGTNLLSAAVAMTNTPSQRIEYKYFMKLSDASVTTLESVYGQLFDYLGYEDSPVYGGGNRFFSLNDQPGEVLTRPLEGYYDLPAGGVIPAGQTVGVTYSVDMTGAAADGFDAATDSVFVAPKDRWSNLFNGFGEGPLFYATDENGDGVYSVTVSLNGPNPWHSIYAWAFKNNDLGHVEEGGGFGNGRSRARYMHQDADNNCAWADYTFPTDTWQKEPPLPGELFDPSSICGAPNELVNSGFEGGFDGWEAYPGFDSQALVYTGETMFGSDNIFNAFEGVTSVKLWGLYNGSENAENNLFQTFEGDNALAPGSQLSVTAHAMSHESDFIGQGNSDVAIFAKYFGDGWAWIGMDSTHINGSSFTENDWHHIGIEGTIPEEATIVQVGIMHIQPTNDDHGSIYVDMLKMHRGWTLATDDDGTTLQPKKFSLGNNYPNPFNPSTTIDFSVPVQSGVTFTIYNVLGEEMYRMSDDNLTSGVYRVRWNGKNKYGVQVPSGIYFYQLEAGESFRQTKKMTLIK</sequence>
<keyword evidence="2" id="KW-0408">Iron</keyword>
<evidence type="ECO:0000256" key="2">
    <source>
        <dbReference type="ARBA" id="ARBA00023004"/>
    </source>
</evidence>
<dbReference type="InterPro" id="IPR013783">
    <property type="entry name" value="Ig-like_fold"/>
</dbReference>
<dbReference type="Gene3D" id="2.60.40.4070">
    <property type="match status" value="1"/>
</dbReference>
<dbReference type="Pfam" id="PF07635">
    <property type="entry name" value="PSCyt1"/>
    <property type="match status" value="1"/>
</dbReference>
<dbReference type="EMBL" id="UINC01001606">
    <property type="protein sequence ID" value="SUZ84794.1"/>
    <property type="molecule type" value="Genomic_DNA"/>
</dbReference>
<keyword evidence="1" id="KW-0479">Metal-binding</keyword>
<dbReference type="PANTHER" id="PTHR35889">
    <property type="entry name" value="CYCLOINULO-OLIGOSACCHARIDE FRUCTANOTRANSFERASE-RELATED"/>
    <property type="match status" value="1"/>
</dbReference>
<proteinExistence type="predicted"/>